<dbReference type="RefSeq" id="WP_123235199.1">
    <property type="nucleotide sequence ID" value="NZ_RJSG01000003.1"/>
</dbReference>
<organism evidence="1 2">
    <name type="scientific">Nocardioides marmorisolisilvae</name>
    <dbReference type="NCBI Taxonomy" id="1542737"/>
    <lineage>
        <taxon>Bacteria</taxon>
        <taxon>Bacillati</taxon>
        <taxon>Actinomycetota</taxon>
        <taxon>Actinomycetes</taxon>
        <taxon>Propionibacteriales</taxon>
        <taxon>Nocardioidaceae</taxon>
        <taxon>Nocardioides</taxon>
    </lineage>
</organism>
<name>A0A3N0DQJ4_9ACTN</name>
<dbReference type="InterPro" id="IPR011008">
    <property type="entry name" value="Dimeric_a/b-barrel"/>
</dbReference>
<comment type="caution">
    <text evidence="1">The sequence shown here is derived from an EMBL/GenBank/DDBJ whole genome shotgun (WGS) entry which is preliminary data.</text>
</comment>
<dbReference type="EMBL" id="RJSG01000003">
    <property type="protein sequence ID" value="RNL77613.1"/>
    <property type="molecule type" value="Genomic_DNA"/>
</dbReference>
<gene>
    <name evidence="1" type="ORF">EFL95_16525</name>
</gene>
<dbReference type="SUPFAM" id="SSF54909">
    <property type="entry name" value="Dimeric alpha+beta barrel"/>
    <property type="match status" value="1"/>
</dbReference>
<keyword evidence="2" id="KW-1185">Reference proteome</keyword>
<dbReference type="InterPro" id="IPR008000">
    <property type="entry name" value="Rham/fucose_mutarotase"/>
</dbReference>
<dbReference type="Pfam" id="PF05336">
    <property type="entry name" value="rhaM"/>
    <property type="match status" value="1"/>
</dbReference>
<dbReference type="GO" id="GO:0016857">
    <property type="term" value="F:racemase and epimerase activity, acting on carbohydrates and derivatives"/>
    <property type="evidence" value="ECO:0007669"/>
    <property type="project" value="InterPro"/>
</dbReference>
<dbReference type="Proteomes" id="UP000277094">
    <property type="component" value="Unassembled WGS sequence"/>
</dbReference>
<evidence type="ECO:0000313" key="1">
    <source>
        <dbReference type="EMBL" id="RNL77613.1"/>
    </source>
</evidence>
<protein>
    <submittedName>
        <fullName evidence="1">L-rhamnose mutarotase</fullName>
    </submittedName>
</protein>
<proteinExistence type="predicted"/>
<dbReference type="Gene3D" id="3.30.70.100">
    <property type="match status" value="1"/>
</dbReference>
<dbReference type="AlphaFoldDB" id="A0A3N0DQJ4"/>
<reference evidence="1 2" key="1">
    <citation type="submission" date="2018-11" db="EMBL/GenBank/DDBJ databases">
        <authorList>
            <person name="Li F."/>
        </authorList>
    </citation>
    <scope>NUCLEOTIDE SEQUENCE [LARGE SCALE GENOMIC DNA]</scope>
    <source>
        <strain evidence="1 2">KIS18-7</strain>
    </source>
</reference>
<sequence length="118" mass="13408">MTMFRPVVLVSVLREGQEAAYEVAHQRIPEDLYQSLTRVGVRDWAIWRDGRTLLHLVDVDDYDAVGQGLADDPVNDRWQAQMAAFVDHFEDVTDIPALAAPTLVWSMRQQAANNADER</sequence>
<accession>A0A3N0DQJ4</accession>
<dbReference type="OrthoDB" id="3826869at2"/>
<evidence type="ECO:0000313" key="2">
    <source>
        <dbReference type="Proteomes" id="UP000277094"/>
    </source>
</evidence>